<dbReference type="EMBL" id="JACTNZ010000003">
    <property type="protein sequence ID" value="KAG5558732.1"/>
    <property type="molecule type" value="Genomic_DNA"/>
</dbReference>
<evidence type="ECO:0000256" key="1">
    <source>
        <dbReference type="SAM" id="MobiDB-lite"/>
    </source>
</evidence>
<accession>A0AAV6L459</accession>
<proteinExistence type="predicted"/>
<sequence length="285" mass="32425">MEDLWFASNDIPIDVLSRLPLKTLLNIKCVSKQWHRLISERSFIRQQSERKEPISGFFFQERFQWCDDDIRSISYIPVNTEEATKVRRSIFDFLPQSIVLLSVSNGLICCRSCFPSPQPEVYICNPLNKEWVTLPWPTVPKQSSLGLAFDPSRDTTDESTNFKVVAVHQNETETEMEDLYFSYDVYSSKTKTWTRSKEICQCNHIKTSVLTSSLPFPAISDDTQSPTNLAGAPSDSGDHRRPSPDVLSPPATSIVTPVTVFIEEECTELSICPVHVLFALYLLSF</sequence>
<keyword evidence="5" id="KW-1185">Reference proteome</keyword>
<feature type="region of interest" description="Disordered" evidence="1">
    <location>
        <begin position="221"/>
        <end position="250"/>
    </location>
</feature>
<evidence type="ECO:0000259" key="3">
    <source>
        <dbReference type="Pfam" id="PF24750"/>
    </source>
</evidence>
<dbReference type="PANTHER" id="PTHR35546:SF21">
    <property type="entry name" value="F-BOX DOMAIN-CONTAINING PROTEIN"/>
    <property type="match status" value="1"/>
</dbReference>
<feature type="domain" description="F-box" evidence="2">
    <location>
        <begin position="14"/>
        <end position="43"/>
    </location>
</feature>
<name>A0AAV6L459_9ERIC</name>
<gene>
    <name evidence="4" type="ORF">RHGRI_008630</name>
</gene>
<dbReference type="InterPro" id="IPR036047">
    <property type="entry name" value="F-box-like_dom_sf"/>
</dbReference>
<dbReference type="InterPro" id="IPR001810">
    <property type="entry name" value="F-box_dom"/>
</dbReference>
<evidence type="ECO:0000259" key="2">
    <source>
        <dbReference type="Pfam" id="PF00646"/>
    </source>
</evidence>
<dbReference type="Gene3D" id="1.20.1280.50">
    <property type="match status" value="1"/>
</dbReference>
<dbReference type="InterPro" id="IPR056592">
    <property type="entry name" value="Beta-prop_At3g26010-like"/>
</dbReference>
<comment type="caution">
    <text evidence="4">The sequence shown here is derived from an EMBL/GenBank/DDBJ whole genome shotgun (WGS) entry which is preliminary data.</text>
</comment>
<dbReference type="Proteomes" id="UP000823749">
    <property type="component" value="Chromosome 3"/>
</dbReference>
<protein>
    <recommendedName>
        <fullName evidence="6">F-box domain-containing protein</fullName>
    </recommendedName>
</protein>
<evidence type="ECO:0008006" key="6">
    <source>
        <dbReference type="Google" id="ProtNLM"/>
    </source>
</evidence>
<reference evidence="4" key="1">
    <citation type="submission" date="2020-08" db="EMBL/GenBank/DDBJ databases">
        <title>Plant Genome Project.</title>
        <authorList>
            <person name="Zhang R.-G."/>
        </authorList>
    </citation>
    <scope>NUCLEOTIDE SEQUENCE</scope>
    <source>
        <strain evidence="4">WSP0</strain>
        <tissue evidence="4">Leaf</tissue>
    </source>
</reference>
<feature type="domain" description="F-box protein At3g26010-like beta-propeller" evidence="3">
    <location>
        <begin position="97"/>
        <end position="206"/>
    </location>
</feature>
<dbReference type="PANTHER" id="PTHR35546">
    <property type="entry name" value="F-BOX PROTEIN INTERACTION DOMAIN PROTEIN-RELATED"/>
    <property type="match status" value="1"/>
</dbReference>
<dbReference type="Pfam" id="PF24750">
    <property type="entry name" value="b-prop_At3g26010-like"/>
    <property type="match status" value="1"/>
</dbReference>
<dbReference type="AlphaFoldDB" id="A0AAV6L459"/>
<organism evidence="4 5">
    <name type="scientific">Rhododendron griersonianum</name>
    <dbReference type="NCBI Taxonomy" id="479676"/>
    <lineage>
        <taxon>Eukaryota</taxon>
        <taxon>Viridiplantae</taxon>
        <taxon>Streptophyta</taxon>
        <taxon>Embryophyta</taxon>
        <taxon>Tracheophyta</taxon>
        <taxon>Spermatophyta</taxon>
        <taxon>Magnoliopsida</taxon>
        <taxon>eudicotyledons</taxon>
        <taxon>Gunneridae</taxon>
        <taxon>Pentapetalae</taxon>
        <taxon>asterids</taxon>
        <taxon>Ericales</taxon>
        <taxon>Ericaceae</taxon>
        <taxon>Ericoideae</taxon>
        <taxon>Rhodoreae</taxon>
        <taxon>Rhododendron</taxon>
    </lineage>
</organism>
<dbReference type="Pfam" id="PF00646">
    <property type="entry name" value="F-box"/>
    <property type="match status" value="1"/>
</dbReference>
<evidence type="ECO:0000313" key="4">
    <source>
        <dbReference type="EMBL" id="KAG5558732.1"/>
    </source>
</evidence>
<dbReference type="SUPFAM" id="SSF81383">
    <property type="entry name" value="F-box domain"/>
    <property type="match status" value="1"/>
</dbReference>
<evidence type="ECO:0000313" key="5">
    <source>
        <dbReference type="Proteomes" id="UP000823749"/>
    </source>
</evidence>
<dbReference type="InterPro" id="IPR055290">
    <property type="entry name" value="At3g26010-like"/>
</dbReference>